<dbReference type="Proteomes" id="UP001249851">
    <property type="component" value="Unassembled WGS sequence"/>
</dbReference>
<name>A0AAD9QIK4_ACRCE</name>
<reference evidence="1" key="1">
    <citation type="journal article" date="2023" name="G3 (Bethesda)">
        <title>Whole genome assembly and annotation of the endangered Caribbean coral Acropora cervicornis.</title>
        <authorList>
            <person name="Selwyn J.D."/>
            <person name="Vollmer S.V."/>
        </authorList>
    </citation>
    <scope>NUCLEOTIDE SEQUENCE</scope>
    <source>
        <strain evidence="1">K2</strain>
    </source>
</reference>
<keyword evidence="2" id="KW-1185">Reference proteome</keyword>
<evidence type="ECO:0000313" key="2">
    <source>
        <dbReference type="Proteomes" id="UP001249851"/>
    </source>
</evidence>
<dbReference type="AlphaFoldDB" id="A0AAD9QIK4"/>
<organism evidence="1 2">
    <name type="scientific">Acropora cervicornis</name>
    <name type="common">Staghorn coral</name>
    <dbReference type="NCBI Taxonomy" id="6130"/>
    <lineage>
        <taxon>Eukaryota</taxon>
        <taxon>Metazoa</taxon>
        <taxon>Cnidaria</taxon>
        <taxon>Anthozoa</taxon>
        <taxon>Hexacorallia</taxon>
        <taxon>Scleractinia</taxon>
        <taxon>Astrocoeniina</taxon>
        <taxon>Acroporidae</taxon>
        <taxon>Acropora</taxon>
    </lineage>
</organism>
<gene>
    <name evidence="1" type="ORF">P5673_015546</name>
</gene>
<comment type="caution">
    <text evidence="1">The sequence shown here is derived from an EMBL/GenBank/DDBJ whole genome shotgun (WGS) entry which is preliminary data.</text>
</comment>
<dbReference type="EMBL" id="JARQWQ010000032">
    <property type="protein sequence ID" value="KAK2561565.1"/>
    <property type="molecule type" value="Genomic_DNA"/>
</dbReference>
<proteinExistence type="predicted"/>
<sequence length="72" mass="7872">MQTYLVKPSSDIDGAVLNDFIHDLRQREKITVGDSIEDPTLLSFHTLTTDLESGDGIGVESCRFSVSLSATQ</sequence>
<protein>
    <submittedName>
        <fullName evidence="1">Uncharacterized protein</fullName>
    </submittedName>
</protein>
<evidence type="ECO:0000313" key="1">
    <source>
        <dbReference type="EMBL" id="KAK2561565.1"/>
    </source>
</evidence>
<reference evidence="1" key="2">
    <citation type="journal article" date="2023" name="Science">
        <title>Genomic signatures of disease resistance in endangered staghorn corals.</title>
        <authorList>
            <person name="Vollmer S.V."/>
            <person name="Selwyn J.D."/>
            <person name="Despard B.A."/>
            <person name="Roesel C.L."/>
        </authorList>
    </citation>
    <scope>NUCLEOTIDE SEQUENCE</scope>
    <source>
        <strain evidence="1">K2</strain>
    </source>
</reference>
<accession>A0AAD9QIK4</accession>